<keyword evidence="6" id="KW-1185">Reference proteome</keyword>
<dbReference type="PANTHER" id="PTHR44196:SF1">
    <property type="entry name" value="DEHYDROGENASE_REDUCTASE SDR FAMILY MEMBER 7B"/>
    <property type="match status" value="1"/>
</dbReference>
<reference evidence="6" key="1">
    <citation type="submission" date="2017-07" db="EMBL/GenBank/DDBJ databases">
        <title>Draft genome sequence of Effusibacillus lacus strain skLN1.</title>
        <authorList>
            <person name="Watanabe M."/>
            <person name="Kojima H."/>
            <person name="Fukui M."/>
        </authorList>
    </citation>
    <scope>NUCLEOTIDE SEQUENCE [LARGE SCALE GENOMIC DNA]</scope>
    <source>
        <strain evidence="6">skLN1</strain>
    </source>
</reference>
<dbReference type="RefSeq" id="WP_096182317.1">
    <property type="nucleotide sequence ID" value="NZ_BDUF01000059.1"/>
</dbReference>
<dbReference type="InterPro" id="IPR057326">
    <property type="entry name" value="KR_dom"/>
</dbReference>
<dbReference type="PROSITE" id="PS00061">
    <property type="entry name" value="ADH_SHORT"/>
    <property type="match status" value="1"/>
</dbReference>
<evidence type="ECO:0000313" key="6">
    <source>
        <dbReference type="Proteomes" id="UP000217785"/>
    </source>
</evidence>
<feature type="domain" description="Ketoreductase" evidence="4">
    <location>
        <begin position="6"/>
        <end position="190"/>
    </location>
</feature>
<evidence type="ECO:0000256" key="3">
    <source>
        <dbReference type="RuleBase" id="RU000363"/>
    </source>
</evidence>
<evidence type="ECO:0000256" key="1">
    <source>
        <dbReference type="ARBA" id="ARBA00006484"/>
    </source>
</evidence>
<gene>
    <name evidence="5" type="ORF">EFBL_2222</name>
</gene>
<dbReference type="SMART" id="SM00822">
    <property type="entry name" value="PKS_KR"/>
    <property type="match status" value="1"/>
</dbReference>
<dbReference type="GO" id="GO:0016020">
    <property type="term" value="C:membrane"/>
    <property type="evidence" value="ECO:0007669"/>
    <property type="project" value="TreeGrafter"/>
</dbReference>
<dbReference type="FunFam" id="3.40.50.720:FF:000047">
    <property type="entry name" value="NADP-dependent L-serine/L-allo-threonine dehydrogenase"/>
    <property type="match status" value="1"/>
</dbReference>
<evidence type="ECO:0000313" key="5">
    <source>
        <dbReference type="EMBL" id="GAX90595.1"/>
    </source>
</evidence>
<dbReference type="Proteomes" id="UP000217785">
    <property type="component" value="Unassembled WGS sequence"/>
</dbReference>
<keyword evidence="2" id="KW-0560">Oxidoreductase</keyword>
<dbReference type="AlphaFoldDB" id="A0A292YQ18"/>
<dbReference type="PRINTS" id="PR00081">
    <property type="entry name" value="GDHRDH"/>
</dbReference>
<dbReference type="Pfam" id="PF00106">
    <property type="entry name" value="adh_short"/>
    <property type="match status" value="1"/>
</dbReference>
<organism evidence="5 6">
    <name type="scientific">Effusibacillus lacus</name>
    <dbReference type="NCBI Taxonomy" id="1348429"/>
    <lineage>
        <taxon>Bacteria</taxon>
        <taxon>Bacillati</taxon>
        <taxon>Bacillota</taxon>
        <taxon>Bacilli</taxon>
        <taxon>Bacillales</taxon>
        <taxon>Alicyclobacillaceae</taxon>
        <taxon>Effusibacillus</taxon>
    </lineage>
</organism>
<proteinExistence type="inferred from homology"/>
<dbReference type="InterPro" id="IPR020904">
    <property type="entry name" value="Sc_DH/Rdtase_CS"/>
</dbReference>
<dbReference type="Gene3D" id="3.40.50.720">
    <property type="entry name" value="NAD(P)-binding Rossmann-like Domain"/>
    <property type="match status" value="1"/>
</dbReference>
<protein>
    <submittedName>
        <fullName evidence="5">Oxidoreductase</fullName>
    </submittedName>
</protein>
<comment type="similarity">
    <text evidence="1 3">Belongs to the short-chain dehydrogenases/reductases (SDR) family.</text>
</comment>
<accession>A0A292YQ18</accession>
<dbReference type="InterPro" id="IPR036291">
    <property type="entry name" value="NAD(P)-bd_dom_sf"/>
</dbReference>
<name>A0A292YQ18_9BACL</name>
<dbReference type="InterPro" id="IPR002347">
    <property type="entry name" value="SDR_fam"/>
</dbReference>
<sequence length="260" mass="28348">MNLKERVVLITGASSGIGWETALAFAARGARLAIAARSESKLEELAGRISKEGGECLAVPVDVTDSESVKSMTRKVLEHYGRVDVLVNNAGFGVFAPVLEADMSDMKEMMEVNYFGLVRCIQAVVPHMLRQKMGHVVNVASMAGFVAAPTHGGYSATKFAVIGLSEALREEIRDHGIKVTTVNPGPIDTPFFEKADLNSIPKIAQRFMRKPDEVARAIVRAVEEEIPEIMVPGSMAPLLKFKALMPTLFARGTGRFYRKK</sequence>
<comment type="caution">
    <text evidence="5">The sequence shown here is derived from an EMBL/GenBank/DDBJ whole genome shotgun (WGS) entry which is preliminary data.</text>
</comment>
<evidence type="ECO:0000256" key="2">
    <source>
        <dbReference type="ARBA" id="ARBA00023002"/>
    </source>
</evidence>
<dbReference type="PANTHER" id="PTHR44196">
    <property type="entry name" value="DEHYDROGENASE/REDUCTASE SDR FAMILY MEMBER 7B"/>
    <property type="match status" value="1"/>
</dbReference>
<dbReference type="OrthoDB" id="9775296at2"/>
<dbReference type="SUPFAM" id="SSF51735">
    <property type="entry name" value="NAD(P)-binding Rossmann-fold domains"/>
    <property type="match status" value="1"/>
</dbReference>
<evidence type="ECO:0000259" key="4">
    <source>
        <dbReference type="SMART" id="SM00822"/>
    </source>
</evidence>
<dbReference type="PIRSF" id="PIRSF000126">
    <property type="entry name" value="11-beta-HSD1"/>
    <property type="match status" value="1"/>
</dbReference>
<dbReference type="EMBL" id="BDUF01000059">
    <property type="protein sequence ID" value="GAX90595.1"/>
    <property type="molecule type" value="Genomic_DNA"/>
</dbReference>
<dbReference type="PRINTS" id="PR00080">
    <property type="entry name" value="SDRFAMILY"/>
</dbReference>
<dbReference type="GO" id="GO:0016616">
    <property type="term" value="F:oxidoreductase activity, acting on the CH-OH group of donors, NAD or NADP as acceptor"/>
    <property type="evidence" value="ECO:0007669"/>
    <property type="project" value="UniProtKB-ARBA"/>
</dbReference>